<proteinExistence type="predicted"/>
<dbReference type="AlphaFoldDB" id="A0A8J3CJS2"/>
<dbReference type="Proteomes" id="UP000637578">
    <property type="component" value="Unassembled WGS sequence"/>
</dbReference>
<comment type="caution">
    <text evidence="1">The sequence shown here is derived from an EMBL/GenBank/DDBJ whole genome shotgun (WGS) entry which is preliminary data.</text>
</comment>
<reference evidence="1" key="2">
    <citation type="submission" date="2020-09" db="EMBL/GenBank/DDBJ databases">
        <authorList>
            <person name="Sun Q."/>
            <person name="Zhou Y."/>
        </authorList>
    </citation>
    <scope>NUCLEOTIDE SEQUENCE</scope>
    <source>
        <strain evidence="1">CGMCC 4.5737</strain>
    </source>
</reference>
<sequence length="94" mass="10652">MSTVDELRLPQEIEARFRRARQALTAAVRDRGVPSEQWSRRVAAAQRELAAVYSAASWEVAVDSVLWEALDDAARMQRLEARRLDPSRTDGVRS</sequence>
<gene>
    <name evidence="1" type="ORF">GCM10012275_55110</name>
</gene>
<organism evidence="1 2">
    <name type="scientific">Longimycelium tulufanense</name>
    <dbReference type="NCBI Taxonomy" id="907463"/>
    <lineage>
        <taxon>Bacteria</taxon>
        <taxon>Bacillati</taxon>
        <taxon>Actinomycetota</taxon>
        <taxon>Actinomycetes</taxon>
        <taxon>Pseudonocardiales</taxon>
        <taxon>Pseudonocardiaceae</taxon>
        <taxon>Longimycelium</taxon>
    </lineage>
</organism>
<keyword evidence="2" id="KW-1185">Reference proteome</keyword>
<reference evidence="1" key="1">
    <citation type="journal article" date="2014" name="Int. J. Syst. Evol. Microbiol.">
        <title>Complete genome sequence of Corynebacterium casei LMG S-19264T (=DSM 44701T), isolated from a smear-ripened cheese.</title>
        <authorList>
            <consortium name="US DOE Joint Genome Institute (JGI-PGF)"/>
            <person name="Walter F."/>
            <person name="Albersmeier A."/>
            <person name="Kalinowski J."/>
            <person name="Ruckert C."/>
        </authorList>
    </citation>
    <scope>NUCLEOTIDE SEQUENCE</scope>
    <source>
        <strain evidence="1">CGMCC 4.5737</strain>
    </source>
</reference>
<name>A0A8J3CJS2_9PSEU</name>
<accession>A0A8J3CJS2</accession>
<evidence type="ECO:0000313" key="1">
    <source>
        <dbReference type="EMBL" id="GGM77405.1"/>
    </source>
</evidence>
<evidence type="ECO:0000313" key="2">
    <source>
        <dbReference type="Proteomes" id="UP000637578"/>
    </source>
</evidence>
<dbReference type="EMBL" id="BMMK01000039">
    <property type="protein sequence ID" value="GGM77405.1"/>
    <property type="molecule type" value="Genomic_DNA"/>
</dbReference>
<protein>
    <submittedName>
        <fullName evidence="1">Uncharacterized protein</fullName>
    </submittedName>
</protein>